<dbReference type="InterPro" id="IPR036691">
    <property type="entry name" value="Endo/exonu/phosph_ase_sf"/>
</dbReference>
<dbReference type="SUPFAM" id="SSF56219">
    <property type="entry name" value="DNase I-like"/>
    <property type="match status" value="1"/>
</dbReference>
<reference evidence="1 2" key="1">
    <citation type="journal article" date="2019" name="Gigascience">
        <title>Whole-genome sequence of the oriental lung fluke Paragonimus westermani.</title>
        <authorList>
            <person name="Oey H."/>
            <person name="Zakrzewski M."/>
            <person name="Narain K."/>
            <person name="Devi K.R."/>
            <person name="Agatsuma T."/>
            <person name="Nawaratna S."/>
            <person name="Gobert G.N."/>
            <person name="Jones M.K."/>
            <person name="Ragan M.A."/>
            <person name="McManus D.P."/>
            <person name="Krause L."/>
        </authorList>
    </citation>
    <scope>NUCLEOTIDE SEQUENCE [LARGE SCALE GENOMIC DNA]</scope>
    <source>
        <strain evidence="1 2">IND2009</strain>
    </source>
</reference>
<sequence>MDSEDPMPARFFRLKDFLGSNDLALDFTRQRDGPTPSRLDRVLIKDKIAVHNLRVLTYPGLSDHALISFEFLCGTNLIRSATGAIESITGVGRI</sequence>
<dbReference type="Proteomes" id="UP000324629">
    <property type="component" value="Unassembled WGS sequence"/>
</dbReference>
<evidence type="ECO:0000313" key="2">
    <source>
        <dbReference type="Proteomes" id="UP000324629"/>
    </source>
</evidence>
<evidence type="ECO:0000313" key="1">
    <source>
        <dbReference type="EMBL" id="KAA3674970.1"/>
    </source>
</evidence>
<gene>
    <name evidence="1" type="ORF">DEA37_0013168</name>
</gene>
<organism evidence="1 2">
    <name type="scientific">Paragonimus westermani</name>
    <dbReference type="NCBI Taxonomy" id="34504"/>
    <lineage>
        <taxon>Eukaryota</taxon>
        <taxon>Metazoa</taxon>
        <taxon>Spiralia</taxon>
        <taxon>Lophotrochozoa</taxon>
        <taxon>Platyhelminthes</taxon>
        <taxon>Trematoda</taxon>
        <taxon>Digenea</taxon>
        <taxon>Plagiorchiida</taxon>
        <taxon>Troglotremata</taxon>
        <taxon>Troglotrematidae</taxon>
        <taxon>Paragonimus</taxon>
    </lineage>
</organism>
<dbReference type="EMBL" id="QNGE01002799">
    <property type="protein sequence ID" value="KAA3674970.1"/>
    <property type="molecule type" value="Genomic_DNA"/>
</dbReference>
<protein>
    <recommendedName>
        <fullName evidence="3">Endonuclease/exonuclease/phosphatase domain-containing protein</fullName>
    </recommendedName>
</protein>
<keyword evidence="2" id="KW-1185">Reference proteome</keyword>
<proteinExistence type="predicted"/>
<name>A0A5J4NHS9_9TREM</name>
<dbReference type="AlphaFoldDB" id="A0A5J4NHS9"/>
<accession>A0A5J4NHS9</accession>
<comment type="caution">
    <text evidence="1">The sequence shown here is derived from an EMBL/GenBank/DDBJ whole genome shotgun (WGS) entry which is preliminary data.</text>
</comment>
<evidence type="ECO:0008006" key="3">
    <source>
        <dbReference type="Google" id="ProtNLM"/>
    </source>
</evidence>